<dbReference type="Proteomes" id="UP001249020">
    <property type="component" value="Unassembled WGS sequence"/>
</dbReference>
<organism evidence="2 3">
    <name type="scientific">Brumicola blandensis</name>
    <dbReference type="NCBI Taxonomy" id="3075611"/>
    <lineage>
        <taxon>Bacteria</taxon>
        <taxon>Pseudomonadati</taxon>
        <taxon>Pseudomonadota</taxon>
        <taxon>Gammaproteobacteria</taxon>
        <taxon>Alteromonadales</taxon>
        <taxon>Alteromonadaceae</taxon>
        <taxon>Brumicola</taxon>
    </lineage>
</organism>
<gene>
    <name evidence="2" type="ORF">RM544_07385</name>
</gene>
<feature type="chain" id="PRO_5043824317" description="Outer membrane protein beta-barrel domain-containing protein" evidence="1">
    <location>
        <begin position="24"/>
        <end position="173"/>
    </location>
</feature>
<evidence type="ECO:0000313" key="3">
    <source>
        <dbReference type="Proteomes" id="UP001249020"/>
    </source>
</evidence>
<dbReference type="EMBL" id="JAVRIE010000002">
    <property type="protein sequence ID" value="MDT0582357.1"/>
    <property type="molecule type" value="Genomic_DNA"/>
</dbReference>
<feature type="signal peptide" evidence="1">
    <location>
        <begin position="1"/>
        <end position="23"/>
    </location>
</feature>
<keyword evidence="3" id="KW-1185">Reference proteome</keyword>
<dbReference type="RefSeq" id="WP_311361121.1">
    <property type="nucleotide sequence ID" value="NZ_JAVRIE010000002.1"/>
</dbReference>
<name>A0AAW8QZ93_9ALTE</name>
<keyword evidence="1" id="KW-0732">Signal</keyword>
<sequence>MKIKLTTALLCISMMALSSQSSAKDRVTMFVKKEINDTDTISALGFSGILSDHYSNIKSEIITSLNAATVLDNSGYYQDYLGLDLGVRLGYYDDVFLYIEGGFDVFESAFKDDDEFDNHYNDRDNLDGYAALGWGIQSGNLRVEGYVKARQIDAEYWTANKTLFYGMQFTFAF</sequence>
<evidence type="ECO:0000313" key="2">
    <source>
        <dbReference type="EMBL" id="MDT0582357.1"/>
    </source>
</evidence>
<proteinExistence type="predicted"/>
<reference evidence="2 3" key="1">
    <citation type="submission" date="2023-09" db="EMBL/GenBank/DDBJ databases">
        <authorList>
            <person name="Rey-Velasco X."/>
        </authorList>
    </citation>
    <scope>NUCLEOTIDE SEQUENCE [LARGE SCALE GENOMIC DNA]</scope>
    <source>
        <strain evidence="2 3">W409</strain>
    </source>
</reference>
<comment type="caution">
    <text evidence="2">The sequence shown here is derived from an EMBL/GenBank/DDBJ whole genome shotgun (WGS) entry which is preliminary data.</text>
</comment>
<evidence type="ECO:0008006" key="4">
    <source>
        <dbReference type="Google" id="ProtNLM"/>
    </source>
</evidence>
<dbReference type="AlphaFoldDB" id="A0AAW8QZ93"/>
<protein>
    <recommendedName>
        <fullName evidence="4">Outer membrane protein beta-barrel domain-containing protein</fullName>
    </recommendedName>
</protein>
<evidence type="ECO:0000256" key="1">
    <source>
        <dbReference type="SAM" id="SignalP"/>
    </source>
</evidence>
<accession>A0AAW8QZ93</accession>